<feature type="chain" id="PRO_5045681265" description="DUF2987 domain-containing protein" evidence="1">
    <location>
        <begin position="23"/>
        <end position="230"/>
    </location>
</feature>
<feature type="signal peptide" evidence="1">
    <location>
        <begin position="1"/>
        <end position="22"/>
    </location>
</feature>
<dbReference type="RefSeq" id="WP_258812305.1">
    <property type="nucleotide sequence ID" value="NZ_JANUGU010000004.1"/>
</dbReference>
<sequence>MMHKTRHLLALLVLLQATSLAAAGALVGDWVSYRDAYRVMVVFEKYGGAKNLIQSELQVLAKDVPFDMPQQLTLNGKNTHLSLPLDATGRTVFPLLKAAYDDNAVLALGQKDAQFALLPRVTIQVRPDSTYESSELRAACEQALGFARYVKAPVTGRQCVGVRFVFDRKASGMLARVRRADGGNGTLPVTESQAFDSGNVLPTVTYRFNGSERAQVLTSTAPLAIAPVFE</sequence>
<comment type="caution">
    <text evidence="2">The sequence shown here is derived from an EMBL/GenBank/DDBJ whole genome shotgun (WGS) entry which is preliminary data.</text>
</comment>
<evidence type="ECO:0000313" key="2">
    <source>
        <dbReference type="EMBL" id="MCS0659117.1"/>
    </source>
</evidence>
<reference evidence="2 3" key="1">
    <citation type="submission" date="2022-08" db="EMBL/GenBank/DDBJ databases">
        <title>Reclassification of Massilia species as members of the genera Telluria, Duganella, Pseudoduganella, Mokoshia gen. nov. and Zemynaea gen. nov. using orthogonal and non-orthogonal genome-based approaches.</title>
        <authorList>
            <person name="Bowman J.P."/>
        </authorList>
    </citation>
    <scope>NUCLEOTIDE SEQUENCE [LARGE SCALE GENOMIC DNA]</scope>
    <source>
        <strain evidence="2 3">JCM 31606</strain>
    </source>
</reference>
<protein>
    <recommendedName>
        <fullName evidence="4">DUF2987 domain-containing protein</fullName>
    </recommendedName>
</protein>
<organism evidence="2 3">
    <name type="scientific">Massilia terrae</name>
    <dbReference type="NCBI Taxonomy" id="1811224"/>
    <lineage>
        <taxon>Bacteria</taxon>
        <taxon>Pseudomonadati</taxon>
        <taxon>Pseudomonadota</taxon>
        <taxon>Betaproteobacteria</taxon>
        <taxon>Burkholderiales</taxon>
        <taxon>Oxalobacteraceae</taxon>
        <taxon>Telluria group</taxon>
        <taxon>Massilia</taxon>
    </lineage>
</organism>
<name>A0ABT2CYS2_9BURK</name>
<evidence type="ECO:0000256" key="1">
    <source>
        <dbReference type="SAM" id="SignalP"/>
    </source>
</evidence>
<evidence type="ECO:0000313" key="3">
    <source>
        <dbReference type="Proteomes" id="UP001204621"/>
    </source>
</evidence>
<evidence type="ECO:0008006" key="4">
    <source>
        <dbReference type="Google" id="ProtNLM"/>
    </source>
</evidence>
<accession>A0ABT2CYS2</accession>
<keyword evidence="1" id="KW-0732">Signal</keyword>
<proteinExistence type="predicted"/>
<dbReference type="Proteomes" id="UP001204621">
    <property type="component" value="Unassembled WGS sequence"/>
</dbReference>
<gene>
    <name evidence="2" type="ORF">NX778_13690</name>
</gene>
<dbReference type="EMBL" id="JANUGU010000004">
    <property type="protein sequence ID" value="MCS0659117.1"/>
    <property type="molecule type" value="Genomic_DNA"/>
</dbReference>
<keyword evidence="3" id="KW-1185">Reference proteome</keyword>